<evidence type="ECO:0000313" key="8">
    <source>
        <dbReference type="Proteomes" id="UP000594638"/>
    </source>
</evidence>
<reference evidence="7 8" key="1">
    <citation type="submission" date="2019-12" db="EMBL/GenBank/DDBJ databases">
        <authorList>
            <person name="Alioto T."/>
            <person name="Alioto T."/>
            <person name="Gomez Garrido J."/>
        </authorList>
    </citation>
    <scope>NUCLEOTIDE SEQUENCE [LARGE SCALE GENOMIC DNA]</scope>
</reference>
<dbReference type="GO" id="GO:0061630">
    <property type="term" value="F:ubiquitin protein ligase activity"/>
    <property type="evidence" value="ECO:0007669"/>
    <property type="project" value="UniProtKB-UniRule"/>
</dbReference>
<dbReference type="InterPro" id="IPR045210">
    <property type="entry name" value="RING-Ubox_PUB"/>
</dbReference>
<dbReference type="InterPro" id="IPR003613">
    <property type="entry name" value="Ubox_domain"/>
</dbReference>
<dbReference type="GO" id="GO:0016567">
    <property type="term" value="P:protein ubiquitination"/>
    <property type="evidence" value="ECO:0007669"/>
    <property type="project" value="UniProtKB-UniRule"/>
</dbReference>
<name>A0A8S0U9S0_OLEEU</name>
<accession>A0A8S0U9S0</accession>
<evidence type="ECO:0000256" key="4">
    <source>
        <dbReference type="ARBA" id="ARBA00022786"/>
    </source>
</evidence>
<dbReference type="SUPFAM" id="SSF57850">
    <property type="entry name" value="RING/U-box"/>
    <property type="match status" value="1"/>
</dbReference>
<evidence type="ECO:0000256" key="5">
    <source>
        <dbReference type="RuleBase" id="RU369093"/>
    </source>
</evidence>
<dbReference type="Proteomes" id="UP000594638">
    <property type="component" value="Unassembled WGS sequence"/>
</dbReference>
<comment type="pathway">
    <text evidence="2 5">Protein modification; protein ubiquitination.</text>
</comment>
<dbReference type="SMART" id="SM00504">
    <property type="entry name" value="Ubox"/>
    <property type="match status" value="1"/>
</dbReference>
<dbReference type="PANTHER" id="PTHR22849:SF103">
    <property type="entry name" value="U-BOX DOMAIN-CONTAINING PROTEIN"/>
    <property type="match status" value="1"/>
</dbReference>
<dbReference type="PROSITE" id="PS51698">
    <property type="entry name" value="U_BOX"/>
    <property type="match status" value="1"/>
</dbReference>
<comment type="caution">
    <text evidence="7">The sequence shown here is derived from an EMBL/GenBank/DDBJ whole genome shotgun (WGS) entry which is preliminary data.</text>
</comment>
<sequence length="403" mass="45131">MEGVERIIPHFFRCPISLDLFKDPVILCTGQTYERSSIEKWLSTGNLICPVTMQKLHDPSVVPNHTLRHLIEEWLQSGNQVESDHLKMIDNDHSIAAVKHILESSESKLDHKLQMLEKIQALSEELPLQNSLLIQLDFFKFLLELVFRNAEGSNFQEDLRFVEKALICAMNLLPFSELGCLNILEEEAKLSQFIFLLEKGSIIIKKCLCHMVEAISSNLETQQLCSTLGKSDKLLQEIIHLLHNNSNAVEDGIKAISALALLELNRENLVKQGAIQGLITYIFNAKKQEKSLAPMAMGTILKLLLSVESAKQAVINHPLGIDAIVKMVFRVSSHHEGSESAVNSLLIICFESRSVGEEAICAGVLTQLLLLLQSQCSGRTKTKARMLLKLLGSMWTENPKVSF</sequence>
<dbReference type="InterPro" id="IPR011989">
    <property type="entry name" value="ARM-like"/>
</dbReference>
<keyword evidence="4 5" id="KW-0833">Ubl conjugation pathway</keyword>
<dbReference type="Pfam" id="PF04564">
    <property type="entry name" value="U-box"/>
    <property type="match status" value="1"/>
</dbReference>
<proteinExistence type="predicted"/>
<protein>
    <recommendedName>
        <fullName evidence="5 6">U-box domain-containing protein</fullName>
        <ecNumber evidence="5">2.3.2.27</ecNumber>
    </recommendedName>
    <alternativeName>
        <fullName evidence="5">RING-type E3 ubiquitin transferase PUB</fullName>
    </alternativeName>
</protein>
<dbReference type="Gene3D" id="1.25.10.10">
    <property type="entry name" value="Leucine-rich Repeat Variant"/>
    <property type="match status" value="1"/>
</dbReference>
<dbReference type="AlphaFoldDB" id="A0A8S0U9S0"/>
<dbReference type="Pfam" id="PF25598">
    <property type="entry name" value="ARM_PUB"/>
    <property type="match status" value="1"/>
</dbReference>
<dbReference type="InterPro" id="IPR045185">
    <property type="entry name" value="PUB22/23/24-like"/>
</dbReference>
<dbReference type="OrthoDB" id="10064100at2759"/>
<gene>
    <name evidence="7" type="ORF">OLEA9_A094705</name>
</gene>
<evidence type="ECO:0000256" key="2">
    <source>
        <dbReference type="ARBA" id="ARBA00004906"/>
    </source>
</evidence>
<dbReference type="CDD" id="cd16664">
    <property type="entry name" value="RING-Ubox_PUB"/>
    <property type="match status" value="1"/>
</dbReference>
<dbReference type="Gramene" id="OE9A094705T1">
    <property type="protein sequence ID" value="OE9A094705C1"/>
    <property type="gene ID" value="OE9A094705"/>
</dbReference>
<comment type="function">
    <text evidence="5">Functions as an E3 ubiquitin ligase.</text>
</comment>
<evidence type="ECO:0000313" key="7">
    <source>
        <dbReference type="EMBL" id="CAA3015998.1"/>
    </source>
</evidence>
<dbReference type="InterPro" id="IPR058678">
    <property type="entry name" value="ARM_PUB"/>
</dbReference>
<dbReference type="InterPro" id="IPR013083">
    <property type="entry name" value="Znf_RING/FYVE/PHD"/>
</dbReference>
<dbReference type="EC" id="2.3.2.27" evidence="5"/>
<comment type="catalytic activity">
    <reaction evidence="1 5">
        <text>S-ubiquitinyl-[E2 ubiquitin-conjugating enzyme]-L-cysteine + [acceptor protein]-L-lysine = [E2 ubiquitin-conjugating enzyme]-L-cysteine + N(6)-ubiquitinyl-[acceptor protein]-L-lysine.</text>
        <dbReference type="EC" id="2.3.2.27"/>
    </reaction>
</comment>
<evidence type="ECO:0000256" key="3">
    <source>
        <dbReference type="ARBA" id="ARBA00022679"/>
    </source>
</evidence>
<dbReference type="EMBL" id="CACTIH010007585">
    <property type="protein sequence ID" value="CAA3015998.1"/>
    <property type="molecule type" value="Genomic_DNA"/>
</dbReference>
<dbReference type="PANTHER" id="PTHR22849">
    <property type="entry name" value="WDSAM1 PROTEIN"/>
    <property type="match status" value="1"/>
</dbReference>
<feature type="domain" description="U-box" evidence="6">
    <location>
        <begin position="7"/>
        <end position="81"/>
    </location>
</feature>
<dbReference type="InterPro" id="IPR016024">
    <property type="entry name" value="ARM-type_fold"/>
</dbReference>
<keyword evidence="3 5" id="KW-0808">Transferase</keyword>
<dbReference type="Gene3D" id="3.30.40.10">
    <property type="entry name" value="Zinc/RING finger domain, C3HC4 (zinc finger)"/>
    <property type="match status" value="1"/>
</dbReference>
<evidence type="ECO:0000256" key="1">
    <source>
        <dbReference type="ARBA" id="ARBA00000900"/>
    </source>
</evidence>
<dbReference type="SUPFAM" id="SSF48371">
    <property type="entry name" value="ARM repeat"/>
    <property type="match status" value="1"/>
</dbReference>
<evidence type="ECO:0000259" key="6">
    <source>
        <dbReference type="PROSITE" id="PS51698"/>
    </source>
</evidence>
<keyword evidence="8" id="KW-1185">Reference proteome</keyword>
<dbReference type="FunFam" id="3.30.40.10:FF:000442">
    <property type="entry name" value="RING-type E3 ubiquitin transferase"/>
    <property type="match status" value="1"/>
</dbReference>
<organism evidence="7 8">
    <name type="scientific">Olea europaea subsp. europaea</name>
    <dbReference type="NCBI Taxonomy" id="158383"/>
    <lineage>
        <taxon>Eukaryota</taxon>
        <taxon>Viridiplantae</taxon>
        <taxon>Streptophyta</taxon>
        <taxon>Embryophyta</taxon>
        <taxon>Tracheophyta</taxon>
        <taxon>Spermatophyta</taxon>
        <taxon>Magnoliopsida</taxon>
        <taxon>eudicotyledons</taxon>
        <taxon>Gunneridae</taxon>
        <taxon>Pentapetalae</taxon>
        <taxon>asterids</taxon>
        <taxon>lamiids</taxon>
        <taxon>Lamiales</taxon>
        <taxon>Oleaceae</taxon>
        <taxon>Oleeae</taxon>
        <taxon>Olea</taxon>
    </lineage>
</organism>